<name>A0A0A8YCW3_ARUDO</name>
<organism evidence="2">
    <name type="scientific">Arundo donax</name>
    <name type="common">Giant reed</name>
    <name type="synonym">Donax arundinaceus</name>
    <dbReference type="NCBI Taxonomy" id="35708"/>
    <lineage>
        <taxon>Eukaryota</taxon>
        <taxon>Viridiplantae</taxon>
        <taxon>Streptophyta</taxon>
        <taxon>Embryophyta</taxon>
        <taxon>Tracheophyta</taxon>
        <taxon>Spermatophyta</taxon>
        <taxon>Magnoliopsida</taxon>
        <taxon>Liliopsida</taxon>
        <taxon>Poales</taxon>
        <taxon>Poaceae</taxon>
        <taxon>PACMAD clade</taxon>
        <taxon>Arundinoideae</taxon>
        <taxon>Arundineae</taxon>
        <taxon>Arundo</taxon>
    </lineage>
</organism>
<dbReference type="AlphaFoldDB" id="A0A0A8YCW3"/>
<sequence length="45" mass="5037">MFSLVLGILITRLPCGLSEKGNVLHCSCTCFVSFSQYSYHVLLKK</sequence>
<accession>A0A0A8YCW3</accession>
<feature type="chain" id="PRO_5002043328" evidence="1">
    <location>
        <begin position="19"/>
        <end position="45"/>
    </location>
</feature>
<reference evidence="2" key="2">
    <citation type="journal article" date="2015" name="Data Brief">
        <title>Shoot transcriptome of the giant reed, Arundo donax.</title>
        <authorList>
            <person name="Barrero R.A."/>
            <person name="Guerrero F.D."/>
            <person name="Moolhuijzen P."/>
            <person name="Goolsby J.A."/>
            <person name="Tidwell J."/>
            <person name="Bellgard S.E."/>
            <person name="Bellgard M.I."/>
        </authorList>
    </citation>
    <scope>NUCLEOTIDE SEQUENCE</scope>
    <source>
        <tissue evidence="2">Shoot tissue taken approximately 20 cm above the soil surface</tissue>
    </source>
</reference>
<feature type="signal peptide" evidence="1">
    <location>
        <begin position="1"/>
        <end position="18"/>
    </location>
</feature>
<evidence type="ECO:0000256" key="1">
    <source>
        <dbReference type="SAM" id="SignalP"/>
    </source>
</evidence>
<dbReference type="EMBL" id="GBRH01274490">
    <property type="protein sequence ID" value="JAD23405.1"/>
    <property type="molecule type" value="Transcribed_RNA"/>
</dbReference>
<evidence type="ECO:0000313" key="2">
    <source>
        <dbReference type="EMBL" id="JAD23405.1"/>
    </source>
</evidence>
<proteinExistence type="predicted"/>
<reference evidence="2" key="1">
    <citation type="submission" date="2014-09" db="EMBL/GenBank/DDBJ databases">
        <authorList>
            <person name="Magalhaes I.L.F."/>
            <person name="Oliveira U."/>
            <person name="Santos F.R."/>
            <person name="Vidigal T.H.D.A."/>
            <person name="Brescovit A.D."/>
            <person name="Santos A.J."/>
        </authorList>
    </citation>
    <scope>NUCLEOTIDE SEQUENCE</scope>
    <source>
        <tissue evidence="2">Shoot tissue taken approximately 20 cm above the soil surface</tissue>
    </source>
</reference>
<keyword evidence="1" id="KW-0732">Signal</keyword>
<protein>
    <submittedName>
        <fullName evidence="2">Uncharacterized protein</fullName>
    </submittedName>
</protein>